<evidence type="ECO:0000256" key="3">
    <source>
        <dbReference type="ARBA" id="ARBA00022692"/>
    </source>
</evidence>
<evidence type="ECO:0000256" key="6">
    <source>
        <dbReference type="ARBA" id="ARBA00038193"/>
    </source>
</evidence>
<dbReference type="GO" id="GO:0008506">
    <property type="term" value="F:sucrose:proton symporter activity"/>
    <property type="evidence" value="ECO:0007669"/>
    <property type="project" value="TreeGrafter"/>
</dbReference>
<dbReference type="SUPFAM" id="SSF103473">
    <property type="entry name" value="MFS general substrate transporter"/>
    <property type="match status" value="1"/>
</dbReference>
<comment type="similarity">
    <text evidence="6">Belongs to the glycoside-pentoside-hexuronide (GPH) cation symporter transporter (TC 2.A.2) family.</text>
</comment>
<comment type="subcellular location">
    <subcellularLocation>
        <location evidence="1">Membrane</location>
        <topology evidence="1">Multi-pass membrane protein</topology>
    </subcellularLocation>
</comment>
<dbReference type="STRING" id="9365.ENSEEUP00000000867"/>
<dbReference type="FunCoup" id="A0A1S3AJK9">
    <property type="interactions" value="127"/>
</dbReference>
<feature type="transmembrane region" description="Helical" evidence="7">
    <location>
        <begin position="138"/>
        <end position="159"/>
    </location>
</feature>
<dbReference type="PANTHER" id="PTHR19432">
    <property type="entry name" value="SUGAR TRANSPORTER"/>
    <property type="match status" value="1"/>
</dbReference>
<evidence type="ECO:0000256" key="1">
    <source>
        <dbReference type="ARBA" id="ARBA00004141"/>
    </source>
</evidence>
<dbReference type="RefSeq" id="XP_007535948.1">
    <property type="nucleotide sequence ID" value="XM_007535886.3"/>
</dbReference>
<dbReference type="Gene3D" id="1.20.1250.20">
    <property type="entry name" value="MFS general substrate transporter like domains"/>
    <property type="match status" value="1"/>
</dbReference>
<dbReference type="GeneID" id="103125118"/>
<keyword evidence="8" id="KW-1185">Reference proteome</keyword>
<sequence length="523" mass="57850">MGGNGGQPSVHTYKSLVEDGAVCFAEPPKRPTGRLVMHSMAMFGREFCYAVEAAYVTPVLLSVGLPKRLYSVVWLLSPVLGFLLQPVVGSASDHCQARWGRRRPYILTLCVLMLLGMALYLNGDVVVSALVADSRKKVIWAISITMIGVVLFDFAADFIDGPIKAYLFDVCSHQDKERGLHYHALFTGFGGALGYLLGSIDWAHLELRRVLGTEFQVMFFFSSLVLTLCFIIHLCSIPESPLRDAAMDMPTQQAPLLPSDRMFEYGSIKKVKNSYGNSKLLVLREKGKNTAEQSRRTMLKALVSMPSHYRYLCISHFIGWTAFLSNMLFFTDYMGQIVYHGDPYSAHNSTEFLIYQRGVEVGCWGLCINSMFSSLYSYFQKALLSYLGLKGLYFVGYLLFGLGTGFIGLFPNVYSTLVLCTSFGVMSNTLYTVPFNLIAKYHQEEKEEQRQQSLGEGSDDSGRGQGLDCAALTCMVQLAQIMVGCGLGFLVNLAGSVSVVVITASVVALIGCCFVVLFVKYIN</sequence>
<dbReference type="Pfam" id="PF07690">
    <property type="entry name" value="MFS_1"/>
    <property type="match status" value="1"/>
</dbReference>
<dbReference type="GO" id="GO:0016020">
    <property type="term" value="C:membrane"/>
    <property type="evidence" value="ECO:0007669"/>
    <property type="project" value="UniProtKB-SubCell"/>
</dbReference>
<gene>
    <name evidence="9" type="primary">SLC45A2</name>
</gene>
<proteinExistence type="inferred from homology"/>
<feature type="transmembrane region" description="Helical" evidence="7">
    <location>
        <begin position="180"/>
        <end position="197"/>
    </location>
</feature>
<dbReference type="InterPro" id="IPR036259">
    <property type="entry name" value="MFS_trans_sf"/>
</dbReference>
<feature type="transmembrane region" description="Helical" evidence="7">
    <location>
        <begin position="309"/>
        <end position="330"/>
    </location>
</feature>
<dbReference type="OrthoDB" id="28755at2759"/>
<protein>
    <submittedName>
        <fullName evidence="9">Membrane-associated transporter protein</fullName>
    </submittedName>
</protein>
<evidence type="ECO:0000313" key="9">
    <source>
        <dbReference type="RefSeq" id="XP_007535948.1"/>
    </source>
</evidence>
<evidence type="ECO:0000313" key="8">
    <source>
        <dbReference type="Proteomes" id="UP001652624"/>
    </source>
</evidence>
<feature type="transmembrane region" description="Helical" evidence="7">
    <location>
        <begin position="416"/>
        <end position="439"/>
    </location>
</feature>
<evidence type="ECO:0000256" key="7">
    <source>
        <dbReference type="SAM" id="Phobius"/>
    </source>
</evidence>
<accession>A0A1S3AJK9</accession>
<evidence type="ECO:0000256" key="5">
    <source>
        <dbReference type="ARBA" id="ARBA00023136"/>
    </source>
</evidence>
<dbReference type="Proteomes" id="UP001652624">
    <property type="component" value="Chromosome 5"/>
</dbReference>
<name>A0A1S3AJK9_ERIEU</name>
<evidence type="ECO:0000256" key="4">
    <source>
        <dbReference type="ARBA" id="ARBA00022989"/>
    </source>
</evidence>
<dbReference type="eggNOG" id="KOG0637">
    <property type="taxonomic scope" value="Eukaryota"/>
</dbReference>
<dbReference type="CDD" id="cd17313">
    <property type="entry name" value="MFS_SLC45_SUC"/>
    <property type="match status" value="1"/>
</dbReference>
<feature type="transmembrane region" description="Helical" evidence="7">
    <location>
        <begin position="104"/>
        <end position="123"/>
    </location>
</feature>
<keyword evidence="5 7" id="KW-0472">Membrane</keyword>
<feature type="transmembrane region" description="Helical" evidence="7">
    <location>
        <begin position="217"/>
        <end position="237"/>
    </location>
</feature>
<dbReference type="InterPro" id="IPR011701">
    <property type="entry name" value="MFS"/>
</dbReference>
<dbReference type="AlphaFoldDB" id="A0A1S3AJK9"/>
<dbReference type="InParanoid" id="A0A1S3AJK9"/>
<keyword evidence="4 7" id="KW-1133">Transmembrane helix</keyword>
<keyword evidence="3 7" id="KW-0812">Transmembrane</keyword>
<feature type="transmembrane region" description="Helical" evidence="7">
    <location>
        <begin position="71"/>
        <end position="92"/>
    </location>
</feature>
<feature type="transmembrane region" description="Helical" evidence="7">
    <location>
        <begin position="391"/>
        <end position="410"/>
    </location>
</feature>
<organism evidence="8 9">
    <name type="scientific">Erinaceus europaeus</name>
    <name type="common">Western European hedgehog</name>
    <dbReference type="NCBI Taxonomy" id="9365"/>
    <lineage>
        <taxon>Eukaryota</taxon>
        <taxon>Metazoa</taxon>
        <taxon>Chordata</taxon>
        <taxon>Craniata</taxon>
        <taxon>Vertebrata</taxon>
        <taxon>Euteleostomi</taxon>
        <taxon>Mammalia</taxon>
        <taxon>Eutheria</taxon>
        <taxon>Laurasiatheria</taxon>
        <taxon>Eulipotyphla</taxon>
        <taxon>Erinaceidae</taxon>
        <taxon>Erinaceinae</taxon>
        <taxon>Erinaceus</taxon>
    </lineage>
</organism>
<dbReference type="PANTHER" id="PTHR19432:SF34">
    <property type="entry name" value="MEMBRANE-ASSOCIATED TRANSPORTER PROTEIN"/>
    <property type="match status" value="1"/>
</dbReference>
<evidence type="ECO:0000256" key="2">
    <source>
        <dbReference type="ARBA" id="ARBA00022448"/>
    </source>
</evidence>
<dbReference type="CTD" id="51151"/>
<keyword evidence="2" id="KW-0813">Transport</keyword>
<feature type="transmembrane region" description="Helical" evidence="7">
    <location>
        <begin position="497"/>
        <end position="519"/>
    </location>
</feature>
<reference evidence="9" key="1">
    <citation type="submission" date="2025-08" db="UniProtKB">
        <authorList>
            <consortium name="RefSeq"/>
        </authorList>
    </citation>
    <scope>IDENTIFICATION</scope>
</reference>